<gene>
    <name evidence="1" type="ORF">SAMN05421785_10246</name>
</gene>
<dbReference type="Proteomes" id="UP000185781">
    <property type="component" value="Unassembled WGS sequence"/>
</dbReference>
<accession>A0A1N7L8C0</accession>
<dbReference type="RefSeq" id="WP_175608780.1">
    <property type="nucleotide sequence ID" value="NZ_FTOV01000002.1"/>
</dbReference>
<dbReference type="STRING" id="373672.SAMN05421785_10246"/>
<protein>
    <submittedName>
        <fullName evidence="1">Uncharacterized protein</fullName>
    </submittedName>
</protein>
<sequence>MTANILNSWNLKAESYMEAKLRYSGFGCEIFEFFKYELSLNLNNFQFYQPINQPEDLIAYYKLDNIEFAVQLDPLCEVICIWNNSISVEVNFFVKDYYAKVIEIIKTKIL</sequence>
<organism evidence="1 2">
    <name type="scientific">Chryseobacterium gambrini</name>
    <dbReference type="NCBI Taxonomy" id="373672"/>
    <lineage>
        <taxon>Bacteria</taxon>
        <taxon>Pseudomonadati</taxon>
        <taxon>Bacteroidota</taxon>
        <taxon>Flavobacteriia</taxon>
        <taxon>Flavobacteriales</taxon>
        <taxon>Weeksellaceae</taxon>
        <taxon>Chryseobacterium group</taxon>
        <taxon>Chryseobacterium</taxon>
    </lineage>
</organism>
<dbReference type="EMBL" id="FTOV01000002">
    <property type="protein sequence ID" value="SIS69930.1"/>
    <property type="molecule type" value="Genomic_DNA"/>
</dbReference>
<evidence type="ECO:0000313" key="2">
    <source>
        <dbReference type="Proteomes" id="UP000185781"/>
    </source>
</evidence>
<dbReference type="AlphaFoldDB" id="A0A1N7L8C0"/>
<name>A0A1N7L8C0_9FLAO</name>
<reference evidence="1 2" key="1">
    <citation type="submission" date="2017-01" db="EMBL/GenBank/DDBJ databases">
        <authorList>
            <person name="Mah S.A."/>
            <person name="Swanson W.J."/>
            <person name="Moy G.W."/>
            <person name="Vacquier V.D."/>
        </authorList>
    </citation>
    <scope>NUCLEOTIDE SEQUENCE [LARGE SCALE GENOMIC DNA]</scope>
    <source>
        <strain evidence="1 2">DSM 18014</strain>
    </source>
</reference>
<proteinExistence type="predicted"/>
<evidence type="ECO:0000313" key="1">
    <source>
        <dbReference type="EMBL" id="SIS69930.1"/>
    </source>
</evidence>